<accession>A0A8J8MA25</accession>
<gene>
    <name evidence="2" type="ORF">HYG85_09290</name>
</gene>
<dbReference type="KEGG" id="vgu:HYG85_09290"/>
<dbReference type="RefSeq" id="WP_212693243.1">
    <property type="nucleotide sequence ID" value="NZ_CP058561.1"/>
</dbReference>
<evidence type="ECO:0000313" key="3">
    <source>
        <dbReference type="Proteomes" id="UP000677305"/>
    </source>
</evidence>
<name>A0A8J8MA25_9FIRM</name>
<dbReference type="Proteomes" id="UP000677305">
    <property type="component" value="Chromosome"/>
</dbReference>
<dbReference type="InterPro" id="IPR014284">
    <property type="entry name" value="RNA_pol_sigma-70_dom"/>
</dbReference>
<proteinExistence type="predicted"/>
<protein>
    <submittedName>
        <fullName evidence="2">Sigma-70 family RNA polymerase sigma factor</fullName>
    </submittedName>
</protein>
<dbReference type="Pfam" id="PF04545">
    <property type="entry name" value="Sigma70_r4"/>
    <property type="match status" value="1"/>
</dbReference>
<dbReference type="GO" id="GO:0006352">
    <property type="term" value="P:DNA-templated transcription initiation"/>
    <property type="evidence" value="ECO:0007669"/>
    <property type="project" value="InterPro"/>
</dbReference>
<feature type="domain" description="RNA polymerase sigma-70 region 4" evidence="1">
    <location>
        <begin position="82"/>
        <end position="131"/>
    </location>
</feature>
<dbReference type="InterPro" id="IPR036388">
    <property type="entry name" value="WH-like_DNA-bd_sf"/>
</dbReference>
<dbReference type="CDD" id="cd06171">
    <property type="entry name" value="Sigma70_r4"/>
    <property type="match status" value="1"/>
</dbReference>
<dbReference type="EMBL" id="CP058561">
    <property type="protein sequence ID" value="QUH29106.1"/>
    <property type="molecule type" value="Genomic_DNA"/>
</dbReference>
<dbReference type="InterPro" id="IPR007630">
    <property type="entry name" value="RNA_pol_sigma70_r4"/>
</dbReference>
<dbReference type="SUPFAM" id="SSF88659">
    <property type="entry name" value="Sigma3 and sigma4 domains of RNA polymerase sigma factors"/>
    <property type="match status" value="1"/>
</dbReference>
<dbReference type="AlphaFoldDB" id="A0A8J8MA25"/>
<dbReference type="NCBIfam" id="TIGR02937">
    <property type="entry name" value="sigma70-ECF"/>
    <property type="match status" value="1"/>
</dbReference>
<sequence length="140" mass="17094">MLQRKNMDKNEGISKELLNIIDLEDKKEMNQKRRYYRHNISYEHLQEQHFYYNTKTYKTNDDIINSLLDFSETIENIDLYKALKKLKSCDIEIIKMRYVNQLSFKEIAEQLNMKEDTVGKRHRRALDKLRKDIFKTKNIK</sequence>
<reference evidence="2 3" key="1">
    <citation type="submission" date="2020-07" db="EMBL/GenBank/DDBJ databases">
        <title>Vallitalea guaymasensis genome.</title>
        <authorList>
            <person name="Postec A."/>
        </authorList>
    </citation>
    <scope>NUCLEOTIDE SEQUENCE [LARGE SCALE GENOMIC DNA]</scope>
    <source>
        <strain evidence="2 3">Ra1766G1</strain>
    </source>
</reference>
<keyword evidence="3" id="KW-1185">Reference proteome</keyword>
<dbReference type="GO" id="GO:0003700">
    <property type="term" value="F:DNA-binding transcription factor activity"/>
    <property type="evidence" value="ECO:0007669"/>
    <property type="project" value="InterPro"/>
</dbReference>
<dbReference type="Gene3D" id="1.10.10.10">
    <property type="entry name" value="Winged helix-like DNA-binding domain superfamily/Winged helix DNA-binding domain"/>
    <property type="match status" value="1"/>
</dbReference>
<dbReference type="InterPro" id="IPR013324">
    <property type="entry name" value="RNA_pol_sigma_r3/r4-like"/>
</dbReference>
<evidence type="ECO:0000259" key="1">
    <source>
        <dbReference type="Pfam" id="PF04545"/>
    </source>
</evidence>
<organism evidence="2 3">
    <name type="scientific">Vallitalea guaymasensis</name>
    <dbReference type="NCBI Taxonomy" id="1185412"/>
    <lineage>
        <taxon>Bacteria</taxon>
        <taxon>Bacillati</taxon>
        <taxon>Bacillota</taxon>
        <taxon>Clostridia</taxon>
        <taxon>Lachnospirales</taxon>
        <taxon>Vallitaleaceae</taxon>
        <taxon>Vallitalea</taxon>
    </lineage>
</organism>
<evidence type="ECO:0000313" key="2">
    <source>
        <dbReference type="EMBL" id="QUH29106.1"/>
    </source>
</evidence>